<dbReference type="Gene3D" id="3.30.1360.40">
    <property type="match status" value="1"/>
</dbReference>
<evidence type="ECO:0000256" key="7">
    <source>
        <dbReference type="SAM" id="MobiDB-lite"/>
    </source>
</evidence>
<dbReference type="Proteomes" id="UP001236507">
    <property type="component" value="Unassembled WGS sequence"/>
</dbReference>
<keyword evidence="4 6" id="KW-0238">DNA-binding</keyword>
<dbReference type="InterPro" id="IPR050220">
    <property type="entry name" value="Type_II_DNA_Topoisomerases"/>
</dbReference>
<name>A0ABT6Y3Q7_9BACT</name>
<evidence type="ECO:0000313" key="9">
    <source>
        <dbReference type="EMBL" id="MDI9858203.1"/>
    </source>
</evidence>
<keyword evidence="3 6" id="KW-0799">Topoisomerase</keyword>
<evidence type="ECO:0000256" key="1">
    <source>
        <dbReference type="ARBA" id="ARBA00000185"/>
    </source>
</evidence>
<dbReference type="NCBIfam" id="NF007209">
    <property type="entry name" value="PRK09631.1"/>
    <property type="match status" value="1"/>
</dbReference>
<evidence type="ECO:0000313" key="10">
    <source>
        <dbReference type="Proteomes" id="UP001236507"/>
    </source>
</evidence>
<dbReference type="PROSITE" id="PS52040">
    <property type="entry name" value="TOPO_IIA"/>
    <property type="match status" value="1"/>
</dbReference>
<dbReference type="InterPro" id="IPR013758">
    <property type="entry name" value="Topo_IIA_A/C_ab"/>
</dbReference>
<comment type="caution">
    <text evidence="9">The sequence shown here is derived from an EMBL/GenBank/DDBJ whole genome shotgun (WGS) entry which is preliminary data.</text>
</comment>
<keyword evidence="10" id="KW-1185">Reference proteome</keyword>
<reference evidence="9 10" key="1">
    <citation type="submission" date="2023-05" db="EMBL/GenBank/DDBJ databases">
        <title>Novel species of genus Flectobacillus isolated from stream in China.</title>
        <authorList>
            <person name="Lu H."/>
        </authorList>
    </citation>
    <scope>NUCLEOTIDE SEQUENCE [LARGE SCALE GENOMIC DNA]</scope>
    <source>
        <strain evidence="9 10">KCTC 42575</strain>
    </source>
</reference>
<dbReference type="Pfam" id="PF00521">
    <property type="entry name" value="DNA_topoisoIV"/>
    <property type="match status" value="1"/>
</dbReference>
<evidence type="ECO:0000256" key="2">
    <source>
        <dbReference type="ARBA" id="ARBA00008263"/>
    </source>
</evidence>
<dbReference type="PANTHER" id="PTHR43493">
    <property type="entry name" value="DNA GYRASE/TOPOISOMERASE SUBUNIT A"/>
    <property type="match status" value="1"/>
</dbReference>
<protein>
    <submittedName>
        <fullName evidence="9">DNA gyrase/topoisomerase IV subunit A</fullName>
    </submittedName>
</protein>
<gene>
    <name evidence="9" type="ORF">QM524_03165</name>
</gene>
<dbReference type="InterPro" id="IPR013757">
    <property type="entry name" value="Topo_IIA_A_a_sf"/>
</dbReference>
<dbReference type="SUPFAM" id="SSF56719">
    <property type="entry name" value="Type II DNA topoisomerase"/>
    <property type="match status" value="1"/>
</dbReference>
<feature type="compositionally biased region" description="Acidic residues" evidence="7">
    <location>
        <begin position="849"/>
        <end position="860"/>
    </location>
</feature>
<evidence type="ECO:0000256" key="3">
    <source>
        <dbReference type="ARBA" id="ARBA00023029"/>
    </source>
</evidence>
<feature type="domain" description="Topo IIA-type catalytic" evidence="8">
    <location>
        <begin position="49"/>
        <end position="456"/>
    </location>
</feature>
<dbReference type="NCBIfam" id="NF009397">
    <property type="entry name" value="PRK12758.1"/>
    <property type="match status" value="1"/>
</dbReference>
<proteinExistence type="inferred from homology"/>
<dbReference type="RefSeq" id="WP_095163625.1">
    <property type="nucleotide sequence ID" value="NZ_JASHIF010000002.1"/>
</dbReference>
<dbReference type="InterPro" id="IPR013760">
    <property type="entry name" value="Topo_IIA-like_dom_sf"/>
</dbReference>
<accession>A0ABT6Y3Q7</accession>
<feature type="region of interest" description="Disordered" evidence="7">
    <location>
        <begin position="844"/>
        <end position="889"/>
    </location>
</feature>
<dbReference type="InterPro" id="IPR002205">
    <property type="entry name" value="Topo_IIA_dom_A"/>
</dbReference>
<evidence type="ECO:0000256" key="5">
    <source>
        <dbReference type="ARBA" id="ARBA00023235"/>
    </source>
</evidence>
<keyword evidence="5 6" id="KW-0413">Isomerase</keyword>
<comment type="similarity">
    <text evidence="2">Belongs to the type II topoisomerase GyrA/ParC subunit family.</text>
</comment>
<dbReference type="Gene3D" id="1.10.268.10">
    <property type="entry name" value="Topoisomerase, domain 3"/>
    <property type="match status" value="1"/>
</dbReference>
<dbReference type="EMBL" id="JASHIF010000002">
    <property type="protein sequence ID" value="MDI9858203.1"/>
    <property type="molecule type" value="Genomic_DNA"/>
</dbReference>
<evidence type="ECO:0000256" key="6">
    <source>
        <dbReference type="PROSITE-ProRule" id="PRU01384"/>
    </source>
</evidence>
<organism evidence="9 10">
    <name type="scientific">Flectobacillus roseus</name>
    <dbReference type="NCBI Taxonomy" id="502259"/>
    <lineage>
        <taxon>Bacteria</taxon>
        <taxon>Pseudomonadati</taxon>
        <taxon>Bacteroidota</taxon>
        <taxon>Cytophagia</taxon>
        <taxon>Cytophagales</taxon>
        <taxon>Flectobacillaceae</taxon>
        <taxon>Flectobacillus</taxon>
    </lineage>
</organism>
<evidence type="ECO:0000256" key="4">
    <source>
        <dbReference type="ARBA" id="ARBA00023125"/>
    </source>
</evidence>
<evidence type="ECO:0000259" key="8">
    <source>
        <dbReference type="PROSITE" id="PS52040"/>
    </source>
</evidence>
<dbReference type="Gene3D" id="3.90.199.10">
    <property type="entry name" value="Topoisomerase II, domain 5"/>
    <property type="match status" value="1"/>
</dbReference>
<comment type="catalytic activity">
    <reaction evidence="1 6">
        <text>ATP-dependent breakage, passage and rejoining of double-stranded DNA.</text>
        <dbReference type="EC" id="5.6.2.2"/>
    </reaction>
</comment>
<dbReference type="SMART" id="SM00434">
    <property type="entry name" value="TOP4c"/>
    <property type="match status" value="1"/>
</dbReference>
<dbReference type="PANTHER" id="PTHR43493:SF5">
    <property type="entry name" value="DNA GYRASE SUBUNIT A, CHLOROPLASTIC_MITOCHONDRIAL"/>
    <property type="match status" value="1"/>
</dbReference>
<feature type="active site" description="O-(5'-phospho-DNA)-tyrosine intermediate" evidence="6">
    <location>
        <position position="130"/>
    </location>
</feature>
<sequence length="889" mass="100885">MENTNQTEDFDENKNTKSEEALHEQVAVAGLYENWFLEYASYVILERAVPAVEDGLKPVQRRILHALNEMDDGRFNKVANVIGQTMQYHPHGDASINEALVNMGQKDLLFDCQGNWGDIRTGDSAAAARYIEVRLSKFAQDVVFNPQTTEWQLSYDGRKREPITLPVKFPLLLAQGVEGIAVGLATKIMPHNFVELIEASIDILKNKNVEIYPDFLTGGLIDVSNYNDGMRGGKIRVRAKIEELDKKTLIIKEIPFATTTTSLIESIIKANDAGKIKIKKVIDNTAKEVEIQVQLAPGTSPDVTIDALYAFTDCEVSISPNACVIIADKPHFVGVSEILKVCTRQTLELLGQELEIRRGELLEKLLFSSLEKIFIENKIYRDIENCETFEEVVATVDKGLEPYKPQFYREIVEEDLLRLLEIRIKRISKYDSFKADDLMIKLQDELNEVNDNLANLVRYAIDYYKMLLKKYSKGRERKTEIRNFNTITAAVVAAANQKLYVDREGGFIGYSLKKDEYVMDCSDIDDIIVFRKDGSCVVTKIQDKVFVGKDIIYCSVFKKNDDRKVYNLVYFDAKSGTSYIKRFKITAVTRDRVYDLTAGNPKSKVLYFTANDNGEAEVIQINLTASCTARVKQFEYDFKDLLIKGRDSMGNVLTKYPVRKIVQKSAGVSTLGGLDIWYDPTIGRLNRDEHGKYLGNFEAKDHILVVYNDGQYELTNFELTNRYEPKDIAVLTKFVPESVISAVYYDGASKLYYVKRFRIETTTVDKKFLFISDEKGSKLYFASVDIYPRIELTFKKDEKGAQLEHEEIAIDEVAEIRGWKALGSKLSTHKVQGIKPLEPKIVEVSVPESNEEEDKTETEEAVAAKLVEPEEIEFPENSDSGTGEQLGLF</sequence>